<dbReference type="Proteomes" id="UP001157109">
    <property type="component" value="Unassembled WGS sequence"/>
</dbReference>
<dbReference type="PANTHER" id="PTHR12993">
    <property type="entry name" value="N-ACETYLGLUCOSAMINYL-PHOSPHATIDYLINOSITOL DE-N-ACETYLASE-RELATED"/>
    <property type="match status" value="1"/>
</dbReference>
<keyword evidence="1" id="KW-0862">Zinc</keyword>
<sequence>MSYTAGAPRRTSRPTLRPTARALCLASTLALLPWAGVAAAHADSAPGAPGGAAAAGAVGVAGAAGAAVDHRGPGRAQTSLGTPVDLGVLFVGAHPDDEAGTLSTLGEWKQRYGVRTGVITVTRGEGGGNAAGPQEGPALGLLREAEERRAVGMAGITDVFNLDKVDFYYTVSEPLTAQVWDHEDTLARTVRIIRQTRPEVIMTMNPAPSPGQHGNHQEAARLAIEAYAAAGDPTRFPEQITREGLKAFSPSRLLLRTFAGTTALGPTCAKDAVPADPSQDIYGVYGGTTAPDGRTWAAVERAAQRQYVSQGWGGFPDVPADPAQLGCDYLTQVDSRVPYPAPGTDAATASDGALAGALTRPAGTVPLGTGLRVSSPTGTVLPGAASTVSVAVTGPARGGLSDVRVALTAPAGWTVSAPQRVHGVGSGQTRTLTFTVTAPASAAGGSHVRVSADLTSRQGRGYAARTLTVTRPVSAQQQLLPQVAQFESWTKAQNLPQLSGIVAPVLTMASGGTRTIPVTVTNATDAPQSGTVTIKPPAGFTAKATGVSYGPIPAHGTGTVMFTVTNTDTSLKTGAPGGDYAYTLTTTSAAGSSTTNQALELVPSTTIPKATTAPKVDGVVSPGEYTGAAMDLSRVWEGAACTSAADCSGTAWATWSGDTLYIAAKVVDDTLGTRLATNDCKRHWRTDSSRSPSTRAGPRRTPRRRSRRPSSRSPPRVRRARCATPTTTRVRPPRPHPA</sequence>
<dbReference type="InterPro" id="IPR013783">
    <property type="entry name" value="Ig-like_fold"/>
</dbReference>
<dbReference type="Pfam" id="PF06452">
    <property type="entry name" value="CBM9_1"/>
    <property type="match status" value="1"/>
</dbReference>
<keyword evidence="3" id="KW-0732">Signal</keyword>
<feature type="signal peptide" evidence="3">
    <location>
        <begin position="1"/>
        <end position="42"/>
    </location>
</feature>
<feature type="compositionally biased region" description="Basic residues" evidence="2">
    <location>
        <begin position="697"/>
        <end position="721"/>
    </location>
</feature>
<protein>
    <recommendedName>
        <fullName evidence="8">Alpha-galactosidase NEW3 domain-containing protein</fullName>
    </recommendedName>
</protein>
<organism evidence="6 7">
    <name type="scientific">Arsenicicoccus piscis</name>
    <dbReference type="NCBI Taxonomy" id="673954"/>
    <lineage>
        <taxon>Bacteria</taxon>
        <taxon>Bacillati</taxon>
        <taxon>Actinomycetota</taxon>
        <taxon>Actinomycetes</taxon>
        <taxon>Micrococcales</taxon>
        <taxon>Intrasporangiaceae</taxon>
        <taxon>Arsenicicoccus</taxon>
    </lineage>
</organism>
<feature type="domain" description="Carbohydrate-binding" evidence="4">
    <location>
        <begin position="616"/>
        <end position="688"/>
    </location>
</feature>
<evidence type="ECO:0000313" key="6">
    <source>
        <dbReference type="EMBL" id="GMA19048.1"/>
    </source>
</evidence>
<evidence type="ECO:0000256" key="2">
    <source>
        <dbReference type="SAM" id="MobiDB-lite"/>
    </source>
</evidence>
<gene>
    <name evidence="6" type="ORF">GCM10025862_10690</name>
</gene>
<accession>A0ABQ6HKR9</accession>
<dbReference type="Gene3D" id="2.60.40.1190">
    <property type="match status" value="1"/>
</dbReference>
<dbReference type="InterPro" id="IPR003737">
    <property type="entry name" value="GlcNAc_PI_deacetylase-related"/>
</dbReference>
<proteinExistence type="predicted"/>
<evidence type="ECO:0000259" key="4">
    <source>
        <dbReference type="Pfam" id="PF06452"/>
    </source>
</evidence>
<dbReference type="Gene3D" id="2.60.40.10">
    <property type="entry name" value="Immunoglobulins"/>
    <property type="match status" value="1"/>
</dbReference>
<evidence type="ECO:0000313" key="7">
    <source>
        <dbReference type="Proteomes" id="UP001157109"/>
    </source>
</evidence>
<evidence type="ECO:0000256" key="1">
    <source>
        <dbReference type="ARBA" id="ARBA00022833"/>
    </source>
</evidence>
<feature type="domain" description="Alpha-galactosidase NEW3" evidence="5">
    <location>
        <begin position="382"/>
        <end position="451"/>
    </location>
</feature>
<keyword evidence="7" id="KW-1185">Reference proteome</keyword>
<evidence type="ECO:0000259" key="5">
    <source>
        <dbReference type="Pfam" id="PF10633"/>
    </source>
</evidence>
<dbReference type="InterPro" id="IPR024078">
    <property type="entry name" value="LmbE-like_dom_sf"/>
</dbReference>
<name>A0ABQ6HKR9_9MICO</name>
<dbReference type="InterPro" id="IPR018905">
    <property type="entry name" value="A-galactase_NEW3"/>
</dbReference>
<dbReference type="EMBL" id="BSUJ01000001">
    <property type="protein sequence ID" value="GMA19048.1"/>
    <property type="molecule type" value="Genomic_DNA"/>
</dbReference>
<dbReference type="Pfam" id="PF02585">
    <property type="entry name" value="PIG-L"/>
    <property type="match status" value="1"/>
</dbReference>
<dbReference type="Gene3D" id="3.40.50.10320">
    <property type="entry name" value="LmbE-like"/>
    <property type="match status" value="1"/>
</dbReference>
<feature type="region of interest" description="Disordered" evidence="2">
    <location>
        <begin position="683"/>
        <end position="738"/>
    </location>
</feature>
<dbReference type="Pfam" id="PF10633">
    <property type="entry name" value="NPCBM_assoc"/>
    <property type="match status" value="1"/>
</dbReference>
<evidence type="ECO:0008006" key="8">
    <source>
        <dbReference type="Google" id="ProtNLM"/>
    </source>
</evidence>
<feature type="chain" id="PRO_5045357751" description="Alpha-galactosidase NEW3 domain-containing protein" evidence="3">
    <location>
        <begin position="43"/>
        <end position="738"/>
    </location>
</feature>
<dbReference type="InterPro" id="IPR010502">
    <property type="entry name" value="Carb-bd_dom_fam9"/>
</dbReference>
<evidence type="ECO:0000256" key="3">
    <source>
        <dbReference type="SAM" id="SignalP"/>
    </source>
</evidence>
<comment type="caution">
    <text evidence="6">The sequence shown here is derived from an EMBL/GenBank/DDBJ whole genome shotgun (WGS) entry which is preliminary data.</text>
</comment>
<dbReference type="SUPFAM" id="SSF49344">
    <property type="entry name" value="CBD9-like"/>
    <property type="match status" value="1"/>
</dbReference>
<dbReference type="PANTHER" id="PTHR12993:SF11">
    <property type="entry name" value="N-ACETYLGLUCOSAMINYL-PHOSPHATIDYLINOSITOL DE-N-ACETYLASE"/>
    <property type="match status" value="1"/>
</dbReference>
<reference evidence="7" key="1">
    <citation type="journal article" date="2019" name="Int. J. Syst. Evol. Microbiol.">
        <title>The Global Catalogue of Microorganisms (GCM) 10K type strain sequencing project: providing services to taxonomists for standard genome sequencing and annotation.</title>
        <authorList>
            <consortium name="The Broad Institute Genomics Platform"/>
            <consortium name="The Broad Institute Genome Sequencing Center for Infectious Disease"/>
            <person name="Wu L."/>
            <person name="Ma J."/>
        </authorList>
    </citation>
    <scope>NUCLEOTIDE SEQUENCE [LARGE SCALE GENOMIC DNA]</scope>
    <source>
        <strain evidence="7">NBRC 105830</strain>
    </source>
</reference>
<dbReference type="SUPFAM" id="SSF102588">
    <property type="entry name" value="LmbE-like"/>
    <property type="match status" value="1"/>
</dbReference>